<accession>A0A672JJB4</accession>
<dbReference type="Proteomes" id="UP000472267">
    <property type="component" value="Chromosome 9"/>
</dbReference>
<dbReference type="SMART" id="SM00256">
    <property type="entry name" value="FBOX"/>
    <property type="match status" value="1"/>
</dbReference>
<dbReference type="Gene3D" id="1.20.1280.50">
    <property type="match status" value="1"/>
</dbReference>
<reference evidence="2" key="2">
    <citation type="submission" date="2025-08" db="UniProtKB">
        <authorList>
            <consortium name="Ensembl"/>
        </authorList>
    </citation>
    <scope>IDENTIFICATION</scope>
</reference>
<dbReference type="Pfam" id="PF12937">
    <property type="entry name" value="F-box-like"/>
    <property type="match status" value="1"/>
</dbReference>
<reference evidence="2" key="1">
    <citation type="submission" date="2019-06" db="EMBL/GenBank/DDBJ databases">
        <authorList>
            <consortium name="Wellcome Sanger Institute Data Sharing"/>
        </authorList>
    </citation>
    <scope>NUCLEOTIDE SEQUENCE [LARGE SCALE GENOMIC DNA]</scope>
</reference>
<feature type="domain" description="F-box" evidence="1">
    <location>
        <begin position="17"/>
        <end position="63"/>
    </location>
</feature>
<organism evidence="2 3">
    <name type="scientific">Salarias fasciatus</name>
    <name type="common">Jewelled blenny</name>
    <name type="synonym">Blennius fasciatus</name>
    <dbReference type="NCBI Taxonomy" id="181472"/>
    <lineage>
        <taxon>Eukaryota</taxon>
        <taxon>Metazoa</taxon>
        <taxon>Chordata</taxon>
        <taxon>Craniata</taxon>
        <taxon>Vertebrata</taxon>
        <taxon>Euteleostomi</taxon>
        <taxon>Actinopterygii</taxon>
        <taxon>Neopterygii</taxon>
        <taxon>Teleostei</taxon>
        <taxon>Neoteleostei</taxon>
        <taxon>Acanthomorphata</taxon>
        <taxon>Ovalentaria</taxon>
        <taxon>Blenniimorphae</taxon>
        <taxon>Blenniiformes</taxon>
        <taxon>Blennioidei</taxon>
        <taxon>Blenniidae</taxon>
        <taxon>Salariinae</taxon>
        <taxon>Salarias</taxon>
    </lineage>
</organism>
<name>A0A672JJB4_SALFA</name>
<evidence type="ECO:0000259" key="1">
    <source>
        <dbReference type="PROSITE" id="PS50181"/>
    </source>
</evidence>
<reference evidence="2" key="3">
    <citation type="submission" date="2025-09" db="UniProtKB">
        <authorList>
            <consortium name="Ensembl"/>
        </authorList>
    </citation>
    <scope>IDENTIFICATION</scope>
</reference>
<dbReference type="SUPFAM" id="SSF81383">
    <property type="entry name" value="F-box domain"/>
    <property type="match status" value="1"/>
</dbReference>
<dbReference type="FunCoup" id="A0A672JJB4">
    <property type="interactions" value="796"/>
</dbReference>
<protein>
    <recommendedName>
        <fullName evidence="1">F-box domain-containing protein</fullName>
    </recommendedName>
</protein>
<dbReference type="PANTHER" id="PTHR46731">
    <property type="entry name" value="F-BOX ONLY PROTEIN 15"/>
    <property type="match status" value="1"/>
</dbReference>
<dbReference type="InterPro" id="IPR036047">
    <property type="entry name" value="F-box-like_dom_sf"/>
</dbReference>
<dbReference type="OMA" id="YIMEHID"/>
<evidence type="ECO:0000313" key="2">
    <source>
        <dbReference type="Ensembl" id="ENSSFAP00005053075.1"/>
    </source>
</evidence>
<sequence>RLIGHLKTPVSPPCMPVYSFYRLPHEIMIKILSYLDVSALYSMSHINKLFYQLANDNALWKKIYEAEFGRNRNGRNMPELPVKMEVKHQDVACWRSLYFKTIASLDIQKWKKVPQPVTSYTGLPIHTEQGLRLLAQLPGVFDPSTPRRQEDSPQLPQPKDVETALIHLHLFRCLSLLFCQGNQMFSFFLCSIRPGRRSLMAELDMQTLTKGAQVIGQDSLVELRLLQPGKALLLLQGETSVAFIMFTLHLNKLVERSTEGSHDCPYVEPTDKAPFDDIDPEYGLHGYQLHIILHNTKCELMSGRVTLLSFTGEISDGWIQFTAISRTNLSQHTRLSGNIFLPWRCEALQGALQSCCIMSVTLLDEFRRTFKCICSPVLMEPQETHVSYDYDGEHYQIHYQDSDTQVKIQLVWTKEQQQFTLISLIVAVSVCRVNEHFHRAY</sequence>
<dbReference type="InterPro" id="IPR001810">
    <property type="entry name" value="F-box_dom"/>
</dbReference>
<dbReference type="GO" id="GO:0019005">
    <property type="term" value="C:SCF ubiquitin ligase complex"/>
    <property type="evidence" value="ECO:0007669"/>
    <property type="project" value="TreeGrafter"/>
</dbReference>
<dbReference type="PROSITE" id="PS50181">
    <property type="entry name" value="FBOX"/>
    <property type="match status" value="1"/>
</dbReference>
<evidence type="ECO:0000313" key="3">
    <source>
        <dbReference type="Proteomes" id="UP000472267"/>
    </source>
</evidence>
<proteinExistence type="predicted"/>
<dbReference type="PANTHER" id="PTHR46731:SF1">
    <property type="entry name" value="F-BOX ONLY PROTEIN 15"/>
    <property type="match status" value="1"/>
</dbReference>
<gene>
    <name evidence="2" type="primary">fbxo15</name>
</gene>
<dbReference type="CDD" id="cd22093">
    <property type="entry name" value="F-box_FBXO15"/>
    <property type="match status" value="1"/>
</dbReference>
<dbReference type="Ensembl" id="ENSSFAT00005054745.1">
    <property type="protein sequence ID" value="ENSSFAP00005053075.1"/>
    <property type="gene ID" value="ENSSFAG00005025384.1"/>
</dbReference>
<keyword evidence="3" id="KW-1185">Reference proteome</keyword>
<dbReference type="InParanoid" id="A0A672JJB4"/>
<dbReference type="AlphaFoldDB" id="A0A672JJB4"/>